<evidence type="ECO:0000256" key="18">
    <source>
        <dbReference type="ARBA" id="ARBA00043210"/>
    </source>
</evidence>
<comment type="catalytic activity">
    <reaction evidence="14">
        <text>(9Z)-octadecenoyl-CoA + H2O = (9Z)-octadecenoate + CoA + H(+)</text>
        <dbReference type="Rhea" id="RHEA:40139"/>
        <dbReference type="ChEBI" id="CHEBI:15377"/>
        <dbReference type="ChEBI" id="CHEBI:15378"/>
        <dbReference type="ChEBI" id="CHEBI:30823"/>
        <dbReference type="ChEBI" id="CHEBI:57287"/>
        <dbReference type="ChEBI" id="CHEBI:57387"/>
    </reaction>
    <physiologicalReaction direction="left-to-right" evidence="14">
        <dbReference type="Rhea" id="RHEA:40140"/>
    </physiologicalReaction>
</comment>
<dbReference type="GO" id="GO:0016787">
    <property type="term" value="F:hydrolase activity"/>
    <property type="evidence" value="ECO:0007669"/>
    <property type="project" value="UniProtKB-KW"/>
</dbReference>
<proteinExistence type="inferred from homology"/>
<evidence type="ECO:0000256" key="11">
    <source>
        <dbReference type="ARBA" id="ARBA00023136"/>
    </source>
</evidence>
<evidence type="ECO:0000256" key="14">
    <source>
        <dbReference type="ARBA" id="ARBA00037002"/>
    </source>
</evidence>
<dbReference type="EMBL" id="MUKB01000026">
    <property type="protein sequence ID" value="OPX18255.1"/>
    <property type="molecule type" value="Genomic_DNA"/>
</dbReference>
<evidence type="ECO:0000256" key="1">
    <source>
        <dbReference type="ARBA" id="ARBA00004170"/>
    </source>
</evidence>
<accession>A0A1V4QHA8</accession>
<dbReference type="GO" id="GO:0016020">
    <property type="term" value="C:membrane"/>
    <property type="evidence" value="ECO:0007669"/>
    <property type="project" value="UniProtKB-SubCell"/>
</dbReference>
<sequence>MSTKFLLDNYCFVCGKENENGLRLEIVETENGVKSKVVLPKWTQGYNRIVHGGIVCAILDEMVAWAAKSKGHKSATVDLKVRLKKAMFVEREYLATGQISSVKNRLVLARSEIRDKKDTLIAQAEAKLLKVSEENE</sequence>
<name>A0A1V4QHA8_UNCW3</name>
<evidence type="ECO:0000256" key="3">
    <source>
        <dbReference type="ARBA" id="ARBA00004632"/>
    </source>
</evidence>
<dbReference type="InterPro" id="IPR006683">
    <property type="entry name" value="Thioestr_dom"/>
</dbReference>
<dbReference type="CDD" id="cd03443">
    <property type="entry name" value="PaaI_thioesterase"/>
    <property type="match status" value="1"/>
</dbReference>
<comment type="catalytic activity">
    <reaction evidence="20">
        <text>hexadecanoyl-CoA + H2O = hexadecanoate + CoA + H(+)</text>
        <dbReference type="Rhea" id="RHEA:16645"/>
        <dbReference type="ChEBI" id="CHEBI:7896"/>
        <dbReference type="ChEBI" id="CHEBI:15377"/>
        <dbReference type="ChEBI" id="CHEBI:15378"/>
        <dbReference type="ChEBI" id="CHEBI:57287"/>
        <dbReference type="ChEBI" id="CHEBI:57379"/>
        <dbReference type="EC" id="3.1.2.2"/>
    </reaction>
    <physiologicalReaction direction="left-to-right" evidence="20">
        <dbReference type="Rhea" id="RHEA:16646"/>
    </physiologicalReaction>
</comment>
<evidence type="ECO:0000256" key="6">
    <source>
        <dbReference type="ARBA" id="ARBA00022703"/>
    </source>
</evidence>
<dbReference type="GO" id="GO:0005737">
    <property type="term" value="C:cytoplasm"/>
    <property type="evidence" value="ECO:0007669"/>
    <property type="project" value="UniProtKB-SubCell"/>
</dbReference>
<evidence type="ECO:0000256" key="2">
    <source>
        <dbReference type="ARBA" id="ARBA00004496"/>
    </source>
</evidence>
<keyword evidence="8" id="KW-0276">Fatty acid metabolism</keyword>
<keyword evidence="10" id="KW-0443">Lipid metabolism</keyword>
<evidence type="ECO:0000256" key="22">
    <source>
        <dbReference type="ARBA" id="ARBA00048074"/>
    </source>
</evidence>
<evidence type="ECO:0000256" key="12">
    <source>
        <dbReference type="ARBA" id="ARBA00023273"/>
    </source>
</evidence>
<evidence type="ECO:0000313" key="25">
    <source>
        <dbReference type="EMBL" id="OPX18255.1"/>
    </source>
</evidence>
<evidence type="ECO:0000256" key="9">
    <source>
        <dbReference type="ARBA" id="ARBA00022946"/>
    </source>
</evidence>
<evidence type="ECO:0000256" key="21">
    <source>
        <dbReference type="ARBA" id="ARBA00047969"/>
    </source>
</evidence>
<evidence type="ECO:0000313" key="26">
    <source>
        <dbReference type="Proteomes" id="UP000191663"/>
    </source>
</evidence>
<dbReference type="Pfam" id="PF03061">
    <property type="entry name" value="4HBT"/>
    <property type="match status" value="1"/>
</dbReference>
<keyword evidence="11" id="KW-0472">Membrane</keyword>
<evidence type="ECO:0000256" key="19">
    <source>
        <dbReference type="ARBA" id="ARBA00047588"/>
    </source>
</evidence>
<evidence type="ECO:0000256" key="8">
    <source>
        <dbReference type="ARBA" id="ARBA00022832"/>
    </source>
</evidence>
<evidence type="ECO:0000256" key="13">
    <source>
        <dbReference type="ARBA" id="ARBA00035852"/>
    </source>
</evidence>
<keyword evidence="6" id="KW-0053">Apoptosis</keyword>
<protein>
    <recommendedName>
        <fullName evidence="17">Acyl-coenzyme A thioesterase THEM4</fullName>
        <ecNumber evidence="16">3.1.2.2</ecNumber>
    </recommendedName>
    <alternativeName>
        <fullName evidence="18">Thioesterase superfamily member 4</fullName>
    </alternativeName>
</protein>
<evidence type="ECO:0000256" key="23">
    <source>
        <dbReference type="ARBA" id="ARBA00048180"/>
    </source>
</evidence>
<dbReference type="GO" id="GO:0006631">
    <property type="term" value="P:fatty acid metabolic process"/>
    <property type="evidence" value="ECO:0007669"/>
    <property type="project" value="UniProtKB-KW"/>
</dbReference>
<keyword evidence="12" id="KW-0966">Cell projection</keyword>
<comment type="caution">
    <text evidence="25">The sequence shown here is derived from an EMBL/GenBank/DDBJ whole genome shotgun (WGS) entry which is preliminary data.</text>
</comment>
<dbReference type="Proteomes" id="UP000191663">
    <property type="component" value="Unassembled WGS sequence"/>
</dbReference>
<comment type="catalytic activity">
    <reaction evidence="19">
        <text>octanoyl-CoA + H2O = octanoate + CoA + H(+)</text>
        <dbReference type="Rhea" id="RHEA:30143"/>
        <dbReference type="ChEBI" id="CHEBI:15377"/>
        <dbReference type="ChEBI" id="CHEBI:15378"/>
        <dbReference type="ChEBI" id="CHEBI:25646"/>
        <dbReference type="ChEBI" id="CHEBI:57287"/>
        <dbReference type="ChEBI" id="CHEBI:57386"/>
    </reaction>
    <physiologicalReaction direction="left-to-right" evidence="19">
        <dbReference type="Rhea" id="RHEA:30144"/>
    </physiologicalReaction>
</comment>
<evidence type="ECO:0000256" key="5">
    <source>
        <dbReference type="ARBA" id="ARBA00022490"/>
    </source>
</evidence>
<organism evidence="25 26">
    <name type="scientific">candidate division WOR-3 bacterium 4484_100</name>
    <dbReference type="NCBI Taxonomy" id="1936077"/>
    <lineage>
        <taxon>Bacteria</taxon>
        <taxon>Bacteria division WOR-3</taxon>
    </lineage>
</organism>
<dbReference type="InterPro" id="IPR052365">
    <property type="entry name" value="THEM4/THEM5_acyl-CoA_thioest"/>
</dbReference>
<evidence type="ECO:0000256" key="16">
    <source>
        <dbReference type="ARBA" id="ARBA00038848"/>
    </source>
</evidence>
<dbReference type="PANTHER" id="PTHR12418:SF19">
    <property type="entry name" value="ACYL-COENZYME A THIOESTERASE THEM4"/>
    <property type="match status" value="1"/>
</dbReference>
<comment type="similarity">
    <text evidence="15">Belongs to the THEM4/THEM5 thioesterase family.</text>
</comment>
<keyword evidence="5" id="KW-0963">Cytoplasm</keyword>
<evidence type="ECO:0000256" key="7">
    <source>
        <dbReference type="ARBA" id="ARBA00022801"/>
    </source>
</evidence>
<evidence type="ECO:0000256" key="4">
    <source>
        <dbReference type="ARBA" id="ARBA00022475"/>
    </source>
</evidence>
<keyword evidence="7" id="KW-0378">Hydrolase</keyword>
<evidence type="ECO:0000256" key="17">
    <source>
        <dbReference type="ARBA" id="ARBA00040123"/>
    </source>
</evidence>
<feature type="domain" description="Thioesterase" evidence="24">
    <location>
        <begin position="49"/>
        <end position="121"/>
    </location>
</feature>
<evidence type="ECO:0000256" key="20">
    <source>
        <dbReference type="ARBA" id="ARBA00047734"/>
    </source>
</evidence>
<dbReference type="PANTHER" id="PTHR12418">
    <property type="entry name" value="ACYL-COENZYME A THIOESTERASE THEM4"/>
    <property type="match status" value="1"/>
</dbReference>
<comment type="catalytic activity">
    <reaction evidence="22">
        <text>dodecanoyl-CoA + H2O = dodecanoate + CoA + H(+)</text>
        <dbReference type="Rhea" id="RHEA:30135"/>
        <dbReference type="ChEBI" id="CHEBI:15377"/>
        <dbReference type="ChEBI" id="CHEBI:15378"/>
        <dbReference type="ChEBI" id="CHEBI:18262"/>
        <dbReference type="ChEBI" id="CHEBI:57287"/>
        <dbReference type="ChEBI" id="CHEBI:57375"/>
    </reaction>
    <physiologicalReaction direction="left-to-right" evidence="22">
        <dbReference type="Rhea" id="RHEA:30136"/>
    </physiologicalReaction>
</comment>
<dbReference type="InterPro" id="IPR029069">
    <property type="entry name" value="HotDog_dom_sf"/>
</dbReference>
<evidence type="ECO:0000256" key="10">
    <source>
        <dbReference type="ARBA" id="ARBA00023098"/>
    </source>
</evidence>
<evidence type="ECO:0000259" key="24">
    <source>
        <dbReference type="Pfam" id="PF03061"/>
    </source>
</evidence>
<keyword evidence="9" id="KW-0809">Transit peptide</keyword>
<dbReference type="Gene3D" id="3.10.129.10">
    <property type="entry name" value="Hotdog Thioesterase"/>
    <property type="match status" value="1"/>
</dbReference>
<comment type="catalytic activity">
    <reaction evidence="21">
        <text>decanoyl-CoA + H2O = decanoate + CoA + H(+)</text>
        <dbReference type="Rhea" id="RHEA:40059"/>
        <dbReference type="ChEBI" id="CHEBI:15377"/>
        <dbReference type="ChEBI" id="CHEBI:15378"/>
        <dbReference type="ChEBI" id="CHEBI:27689"/>
        <dbReference type="ChEBI" id="CHEBI:57287"/>
        <dbReference type="ChEBI" id="CHEBI:61430"/>
    </reaction>
    <physiologicalReaction direction="left-to-right" evidence="21">
        <dbReference type="Rhea" id="RHEA:40060"/>
    </physiologicalReaction>
</comment>
<evidence type="ECO:0000256" key="15">
    <source>
        <dbReference type="ARBA" id="ARBA00038456"/>
    </source>
</evidence>
<dbReference type="SUPFAM" id="SSF54637">
    <property type="entry name" value="Thioesterase/thiol ester dehydrase-isomerase"/>
    <property type="match status" value="1"/>
</dbReference>
<keyword evidence="4" id="KW-1003">Cell membrane</keyword>
<comment type="catalytic activity">
    <reaction evidence="23">
        <text>tetradecanoyl-CoA + H2O = tetradecanoate + CoA + H(+)</text>
        <dbReference type="Rhea" id="RHEA:40119"/>
        <dbReference type="ChEBI" id="CHEBI:15377"/>
        <dbReference type="ChEBI" id="CHEBI:15378"/>
        <dbReference type="ChEBI" id="CHEBI:30807"/>
        <dbReference type="ChEBI" id="CHEBI:57287"/>
        <dbReference type="ChEBI" id="CHEBI:57385"/>
    </reaction>
    <physiologicalReaction direction="left-to-right" evidence="23">
        <dbReference type="Rhea" id="RHEA:40120"/>
    </physiologicalReaction>
</comment>
<gene>
    <name evidence="25" type="ORF">BXT86_02035</name>
</gene>
<reference evidence="26" key="1">
    <citation type="submission" date="2017-01" db="EMBL/GenBank/DDBJ databases">
        <title>Novel pathways for hydrocarbon cycling and metabolic interdependencies in hydrothermal sediment communities.</title>
        <authorList>
            <person name="Dombrowski N."/>
            <person name="Seitz K."/>
            <person name="Teske A."/>
            <person name="Baker B."/>
        </authorList>
    </citation>
    <scope>NUCLEOTIDE SEQUENCE [LARGE SCALE GENOMIC DNA]</scope>
</reference>
<comment type="catalytic activity">
    <reaction evidence="13">
        <text>(5Z,8Z,11Z,14Z)-eicosatetraenoyl-CoA + H2O = (5Z,8Z,11Z,14Z)-eicosatetraenoate + CoA + H(+)</text>
        <dbReference type="Rhea" id="RHEA:40151"/>
        <dbReference type="ChEBI" id="CHEBI:15377"/>
        <dbReference type="ChEBI" id="CHEBI:15378"/>
        <dbReference type="ChEBI" id="CHEBI:32395"/>
        <dbReference type="ChEBI" id="CHEBI:57287"/>
        <dbReference type="ChEBI" id="CHEBI:57368"/>
    </reaction>
    <physiologicalReaction direction="left-to-right" evidence="13">
        <dbReference type="Rhea" id="RHEA:40152"/>
    </physiologicalReaction>
</comment>
<dbReference type="AlphaFoldDB" id="A0A1V4QHA8"/>
<dbReference type="EC" id="3.1.2.2" evidence="16"/>
<comment type="subcellular location">
    <subcellularLocation>
        <location evidence="3">Cell projection</location>
        <location evidence="3">Ruffle membrane</location>
    </subcellularLocation>
    <subcellularLocation>
        <location evidence="2">Cytoplasm</location>
    </subcellularLocation>
    <subcellularLocation>
        <location evidence="1">Membrane</location>
        <topology evidence="1">Peripheral membrane protein</topology>
    </subcellularLocation>
</comment>